<evidence type="ECO:0000313" key="2">
    <source>
        <dbReference type="Proteomes" id="UP000319897"/>
    </source>
</evidence>
<sequence>MLFHLSTDAEDPERVARILAELMGGKASPCPRVAEGSWFAHADDATNTLVEVYPAGTLLVEGPEGMVGLPGPTRRRSALHFALGTPLSPEQVHALAAREGWPVETCTRQGMSGGRYHVIELWIEGVRLAEILTEDMQQAYLDSVRLDCWAQAPASSGERARAA</sequence>
<dbReference type="OrthoDB" id="512901at2"/>
<name>A0A501XRX8_9SPHN</name>
<dbReference type="RefSeq" id="WP_140927176.1">
    <property type="nucleotide sequence ID" value="NZ_VFSU01000012.1"/>
</dbReference>
<organism evidence="1 2">
    <name type="scientific">Sandaracinobacter neustonicus</name>
    <dbReference type="NCBI Taxonomy" id="1715348"/>
    <lineage>
        <taxon>Bacteria</taxon>
        <taxon>Pseudomonadati</taxon>
        <taxon>Pseudomonadota</taxon>
        <taxon>Alphaproteobacteria</taxon>
        <taxon>Sphingomonadales</taxon>
        <taxon>Sphingosinicellaceae</taxon>
        <taxon>Sandaracinobacter</taxon>
    </lineage>
</organism>
<keyword evidence="2" id="KW-1185">Reference proteome</keyword>
<protein>
    <recommendedName>
        <fullName evidence="3">VOC family protein</fullName>
    </recommendedName>
</protein>
<dbReference type="AlphaFoldDB" id="A0A501XRX8"/>
<evidence type="ECO:0000313" key="1">
    <source>
        <dbReference type="EMBL" id="TPE63316.1"/>
    </source>
</evidence>
<dbReference type="EMBL" id="VFSU01000012">
    <property type="protein sequence ID" value="TPE63316.1"/>
    <property type="molecule type" value="Genomic_DNA"/>
</dbReference>
<comment type="caution">
    <text evidence="1">The sequence shown here is derived from an EMBL/GenBank/DDBJ whole genome shotgun (WGS) entry which is preliminary data.</text>
</comment>
<proteinExistence type="predicted"/>
<accession>A0A501XRX8</accession>
<evidence type="ECO:0008006" key="3">
    <source>
        <dbReference type="Google" id="ProtNLM"/>
    </source>
</evidence>
<dbReference type="Proteomes" id="UP000319897">
    <property type="component" value="Unassembled WGS sequence"/>
</dbReference>
<gene>
    <name evidence="1" type="ORF">FJQ54_04160</name>
</gene>
<reference evidence="1 2" key="1">
    <citation type="submission" date="2019-06" db="EMBL/GenBank/DDBJ databases">
        <authorList>
            <person name="Lee I."/>
            <person name="Jang G.I."/>
            <person name="Hwang C.Y."/>
        </authorList>
    </citation>
    <scope>NUCLEOTIDE SEQUENCE [LARGE SCALE GENOMIC DNA]</scope>
    <source>
        <strain evidence="1 2">PAMC 28131</strain>
    </source>
</reference>